<accession>A0A251S683</accession>
<feature type="region of interest" description="Disordered" evidence="1">
    <location>
        <begin position="1"/>
        <end position="90"/>
    </location>
</feature>
<dbReference type="InParanoid" id="A0A251S683"/>
<dbReference type="PANTHER" id="PTHR37187:SF7">
    <property type="entry name" value="EXPRESSED PROTEIN"/>
    <property type="match status" value="1"/>
</dbReference>
<sequence length="275" mass="30146">MPSGAKKRKAAKKKKSSTTNPQSHQGENDSGELSSPTSQYPSVEVKKKEDNSSENKSNNNIKIEEGSKSKSSHVSSSSSSASSDDESRVVEKNVVVVESVPPVESVPEKISPVVDPVKPVDTLLEEVSQVFDDIQNQKKKDLVVEERPVVVEEQSVVISEDAMKDDLPTSSVVAEPVLKENEVENLIPLDEKASSVSKETEVNGADRANETDTTGHSNRQARDPSSFSCSSSAKDDHLEELLWNIRVVFRVREVIPENDHIPPWGCSSFHKSCPR</sequence>
<gene>
    <name evidence="2" type="ORF">HannXRQ_Chr15g0468151</name>
</gene>
<name>A0A251S683_HELAN</name>
<feature type="compositionally biased region" description="Low complexity" evidence="1">
    <location>
        <begin position="72"/>
        <end position="82"/>
    </location>
</feature>
<dbReference type="AlphaFoldDB" id="A0A251S683"/>
<dbReference type="OMA" id="QAMAGEN"/>
<feature type="compositionally biased region" description="Basic and acidic residues" evidence="1">
    <location>
        <begin position="44"/>
        <end position="53"/>
    </location>
</feature>
<dbReference type="EMBL" id="CM007904">
    <property type="protein sequence ID" value="OTF94072.1"/>
    <property type="molecule type" value="Genomic_DNA"/>
</dbReference>
<dbReference type="PANTHER" id="PTHR37187">
    <property type="entry name" value="EXPRESSED PROTEIN"/>
    <property type="match status" value="1"/>
</dbReference>
<feature type="region of interest" description="Disordered" evidence="1">
    <location>
        <begin position="188"/>
        <end position="233"/>
    </location>
</feature>
<dbReference type="STRING" id="4232.A0A251S683"/>
<dbReference type="Proteomes" id="UP000215914">
    <property type="component" value="Chromosome 15"/>
</dbReference>
<proteinExistence type="predicted"/>
<evidence type="ECO:0000256" key="1">
    <source>
        <dbReference type="SAM" id="MobiDB-lite"/>
    </source>
</evidence>
<reference evidence="3" key="1">
    <citation type="journal article" date="2017" name="Nature">
        <title>The sunflower genome provides insights into oil metabolism, flowering and Asterid evolution.</title>
        <authorList>
            <person name="Badouin H."/>
            <person name="Gouzy J."/>
            <person name="Grassa C.J."/>
            <person name="Murat F."/>
            <person name="Staton S.E."/>
            <person name="Cottret L."/>
            <person name="Lelandais-Briere C."/>
            <person name="Owens G.L."/>
            <person name="Carrere S."/>
            <person name="Mayjonade B."/>
            <person name="Legrand L."/>
            <person name="Gill N."/>
            <person name="Kane N.C."/>
            <person name="Bowers J.E."/>
            <person name="Hubner S."/>
            <person name="Bellec A."/>
            <person name="Berard A."/>
            <person name="Berges H."/>
            <person name="Blanchet N."/>
            <person name="Boniface M.C."/>
            <person name="Brunel D."/>
            <person name="Catrice O."/>
            <person name="Chaidir N."/>
            <person name="Claudel C."/>
            <person name="Donnadieu C."/>
            <person name="Faraut T."/>
            <person name="Fievet G."/>
            <person name="Helmstetter N."/>
            <person name="King M."/>
            <person name="Knapp S.J."/>
            <person name="Lai Z."/>
            <person name="Le Paslier M.C."/>
            <person name="Lippi Y."/>
            <person name="Lorenzon L."/>
            <person name="Mandel J.R."/>
            <person name="Marage G."/>
            <person name="Marchand G."/>
            <person name="Marquand E."/>
            <person name="Bret-Mestries E."/>
            <person name="Morien E."/>
            <person name="Nambeesan S."/>
            <person name="Nguyen T."/>
            <person name="Pegot-Espagnet P."/>
            <person name="Pouilly N."/>
            <person name="Raftis F."/>
            <person name="Sallet E."/>
            <person name="Schiex T."/>
            <person name="Thomas J."/>
            <person name="Vandecasteele C."/>
            <person name="Vares D."/>
            <person name="Vear F."/>
            <person name="Vautrin S."/>
            <person name="Crespi M."/>
            <person name="Mangin B."/>
            <person name="Burke J.M."/>
            <person name="Salse J."/>
            <person name="Munos S."/>
            <person name="Vincourt P."/>
            <person name="Rieseberg L.H."/>
            <person name="Langlade N.B."/>
        </authorList>
    </citation>
    <scope>NUCLEOTIDE SEQUENCE [LARGE SCALE GENOMIC DNA]</scope>
    <source>
        <strain evidence="3">cv. SF193</strain>
    </source>
</reference>
<protein>
    <submittedName>
        <fullName evidence="2">Uncharacterized protein</fullName>
    </submittedName>
</protein>
<organism evidence="2 3">
    <name type="scientific">Helianthus annuus</name>
    <name type="common">Common sunflower</name>
    <dbReference type="NCBI Taxonomy" id="4232"/>
    <lineage>
        <taxon>Eukaryota</taxon>
        <taxon>Viridiplantae</taxon>
        <taxon>Streptophyta</taxon>
        <taxon>Embryophyta</taxon>
        <taxon>Tracheophyta</taxon>
        <taxon>Spermatophyta</taxon>
        <taxon>Magnoliopsida</taxon>
        <taxon>eudicotyledons</taxon>
        <taxon>Gunneridae</taxon>
        <taxon>Pentapetalae</taxon>
        <taxon>asterids</taxon>
        <taxon>campanulids</taxon>
        <taxon>Asterales</taxon>
        <taxon>Asteraceae</taxon>
        <taxon>Asteroideae</taxon>
        <taxon>Heliantheae alliance</taxon>
        <taxon>Heliantheae</taxon>
        <taxon>Helianthus</taxon>
    </lineage>
</organism>
<feature type="compositionally biased region" description="Basic and acidic residues" evidence="1">
    <location>
        <begin position="189"/>
        <end position="201"/>
    </location>
</feature>
<keyword evidence="3" id="KW-1185">Reference proteome</keyword>
<evidence type="ECO:0000313" key="2">
    <source>
        <dbReference type="EMBL" id="OTF94072.1"/>
    </source>
</evidence>
<evidence type="ECO:0000313" key="3">
    <source>
        <dbReference type="Proteomes" id="UP000215914"/>
    </source>
</evidence>
<feature type="compositionally biased region" description="Basic residues" evidence="1">
    <location>
        <begin position="1"/>
        <end position="16"/>
    </location>
</feature>
<feature type="compositionally biased region" description="Polar residues" evidence="1">
    <location>
        <begin position="31"/>
        <end position="41"/>
    </location>
</feature>